<evidence type="ECO:0000259" key="6">
    <source>
        <dbReference type="PROSITE" id="PS50103"/>
    </source>
</evidence>
<feature type="compositionally biased region" description="Basic residues" evidence="5">
    <location>
        <begin position="1"/>
        <end position="15"/>
    </location>
</feature>
<evidence type="ECO:0000256" key="5">
    <source>
        <dbReference type="SAM" id="MobiDB-lite"/>
    </source>
</evidence>
<feature type="zinc finger region" description="C3H1-type" evidence="4">
    <location>
        <begin position="203"/>
        <end position="231"/>
    </location>
</feature>
<dbReference type="GeneID" id="25269439"/>
<evidence type="ECO:0000313" key="7">
    <source>
        <dbReference type="EMBL" id="CDI80117.1"/>
    </source>
</evidence>
<dbReference type="RefSeq" id="XP_013249875.1">
    <property type="nucleotide sequence ID" value="XM_013394421.1"/>
</dbReference>
<feature type="domain" description="C3H1-type" evidence="6">
    <location>
        <begin position="203"/>
        <end position="231"/>
    </location>
</feature>
<dbReference type="GO" id="GO:0034247">
    <property type="term" value="P:snoRNA splicing"/>
    <property type="evidence" value="ECO:0007669"/>
    <property type="project" value="TreeGrafter"/>
</dbReference>
<keyword evidence="3 4" id="KW-0862">Zinc</keyword>
<evidence type="ECO:0000313" key="8">
    <source>
        <dbReference type="Proteomes" id="UP000018050"/>
    </source>
</evidence>
<dbReference type="InterPro" id="IPR039971">
    <property type="entry name" value="CWC24-like"/>
</dbReference>
<dbReference type="VEuPathDB" id="ToxoDB:EAH_00013690"/>
<dbReference type="AlphaFoldDB" id="U6GKM7"/>
<evidence type="ECO:0000256" key="2">
    <source>
        <dbReference type="ARBA" id="ARBA00022771"/>
    </source>
</evidence>
<name>U6GKM7_EIMAC</name>
<keyword evidence="8" id="KW-1185">Reference proteome</keyword>
<dbReference type="PANTHER" id="PTHR12930">
    <property type="entry name" value="ZINC FINGER PROTEIN 183"/>
    <property type="match status" value="1"/>
</dbReference>
<dbReference type="SMART" id="SM00356">
    <property type="entry name" value="ZnF_C3H1"/>
    <property type="match status" value="1"/>
</dbReference>
<proteinExistence type="predicted"/>
<keyword evidence="1 4" id="KW-0479">Metal-binding</keyword>
<evidence type="ECO:0000256" key="3">
    <source>
        <dbReference type="ARBA" id="ARBA00022833"/>
    </source>
</evidence>
<dbReference type="SUPFAM" id="SSF90229">
    <property type="entry name" value="CCCH zinc finger"/>
    <property type="match status" value="1"/>
</dbReference>
<feature type="region of interest" description="Disordered" evidence="5">
    <location>
        <begin position="256"/>
        <end position="282"/>
    </location>
</feature>
<dbReference type="OrthoDB" id="347237at2759"/>
<evidence type="ECO:0000256" key="1">
    <source>
        <dbReference type="ARBA" id="ARBA00022723"/>
    </source>
</evidence>
<feature type="compositionally biased region" description="Low complexity" evidence="5">
    <location>
        <begin position="21"/>
        <end position="62"/>
    </location>
</feature>
<reference evidence="7" key="1">
    <citation type="submission" date="2013-10" db="EMBL/GenBank/DDBJ databases">
        <title>Genomic analysis of the causative agents of coccidiosis in chickens.</title>
        <authorList>
            <person name="Reid A.J."/>
            <person name="Blake D."/>
            <person name="Billington K."/>
            <person name="Browne H."/>
            <person name="Dunn M."/>
            <person name="Hung S."/>
            <person name="Kawahara F."/>
            <person name="Miranda-Saavedra D."/>
            <person name="Mourier T."/>
            <person name="Nagra H."/>
            <person name="Otto T.D."/>
            <person name="Rawlings N."/>
            <person name="Sanchez A."/>
            <person name="Sanders M."/>
            <person name="Subramaniam C."/>
            <person name="Tay Y."/>
            <person name="Dear P."/>
            <person name="Doerig C."/>
            <person name="Gruber A."/>
            <person name="Parkinson J."/>
            <person name="Shirley M."/>
            <person name="Wan K.L."/>
            <person name="Berriman M."/>
            <person name="Tomley F."/>
            <person name="Pain A."/>
        </authorList>
    </citation>
    <scope>NUCLEOTIDE SEQUENCE [LARGE SCALE GENOMIC DNA]</scope>
    <source>
        <strain evidence="7">Houghton</strain>
    </source>
</reference>
<evidence type="ECO:0000256" key="4">
    <source>
        <dbReference type="PROSITE-ProRule" id="PRU00723"/>
    </source>
</evidence>
<dbReference type="Pfam" id="PF00642">
    <property type="entry name" value="zf-CCCH"/>
    <property type="match status" value="1"/>
</dbReference>
<dbReference type="GO" id="GO:0008270">
    <property type="term" value="F:zinc ion binding"/>
    <property type="evidence" value="ECO:0007669"/>
    <property type="project" value="UniProtKB-KW"/>
</dbReference>
<feature type="region of interest" description="Disordered" evidence="5">
    <location>
        <begin position="1"/>
        <end position="117"/>
    </location>
</feature>
<dbReference type="PROSITE" id="PS50103">
    <property type="entry name" value="ZF_C3H1"/>
    <property type="match status" value="1"/>
</dbReference>
<dbReference type="InterPro" id="IPR000571">
    <property type="entry name" value="Znf_CCCH"/>
</dbReference>
<dbReference type="Proteomes" id="UP000018050">
    <property type="component" value="Unassembled WGS sequence"/>
</dbReference>
<accession>U6GKM7</accession>
<sequence length="309" mass="33813">MFIKRAAPKGVRKRPNPTDPAAAEASGDASSSAAAAAAAATTAAAAAGDTATAAAATAAAAAQSDGSDEEHAKIAKRKKTKNKLCKHFLVGRTKSETPPVEKPTDALAQESNPNLDLDDDARATAVLDVDPDRATDHRSIMERNLEINEKLEKGELKSGIYRGIGAYRRYVKPSEGALSRNKTTGLYGPTRGANNVRLTMYVDYKPEICKDYKETGYCGYGDCCKFLHDRTDYKEGWQVEKEWEEIQKKKLEKLRRQAEGEEGVGSSSASSSDDSDDEEDKDGIPICRRFQKVIEILILLQKKRLKELR</sequence>
<dbReference type="EMBL" id="HG671144">
    <property type="protein sequence ID" value="CDI80117.1"/>
    <property type="molecule type" value="Genomic_DNA"/>
</dbReference>
<dbReference type="Gene3D" id="4.10.1000.10">
    <property type="entry name" value="Zinc finger, CCCH-type"/>
    <property type="match status" value="1"/>
</dbReference>
<gene>
    <name evidence="7" type="ORF">EAH_00013690</name>
</gene>
<dbReference type="PANTHER" id="PTHR12930:SF0">
    <property type="entry name" value="RING FINGER PROTEIN 113B"/>
    <property type="match status" value="1"/>
</dbReference>
<reference evidence="7" key="2">
    <citation type="submission" date="2013-10" db="EMBL/GenBank/DDBJ databases">
        <authorList>
            <person name="Aslett M."/>
        </authorList>
    </citation>
    <scope>NUCLEOTIDE SEQUENCE [LARGE SCALE GENOMIC DNA]</scope>
    <source>
        <strain evidence="7">Houghton</strain>
    </source>
</reference>
<dbReference type="GO" id="GO:0005684">
    <property type="term" value="C:U2-type spliceosomal complex"/>
    <property type="evidence" value="ECO:0007669"/>
    <property type="project" value="TreeGrafter"/>
</dbReference>
<dbReference type="InterPro" id="IPR036855">
    <property type="entry name" value="Znf_CCCH_sf"/>
</dbReference>
<organism evidence="7 8">
    <name type="scientific">Eimeria acervulina</name>
    <name type="common">Coccidian parasite</name>
    <dbReference type="NCBI Taxonomy" id="5801"/>
    <lineage>
        <taxon>Eukaryota</taxon>
        <taxon>Sar</taxon>
        <taxon>Alveolata</taxon>
        <taxon>Apicomplexa</taxon>
        <taxon>Conoidasida</taxon>
        <taxon>Coccidia</taxon>
        <taxon>Eucoccidiorida</taxon>
        <taxon>Eimeriorina</taxon>
        <taxon>Eimeriidae</taxon>
        <taxon>Eimeria</taxon>
    </lineage>
</organism>
<keyword evidence="2 4" id="KW-0863">Zinc-finger</keyword>
<feature type="compositionally biased region" description="Basic residues" evidence="5">
    <location>
        <begin position="74"/>
        <end position="86"/>
    </location>
</feature>
<protein>
    <submittedName>
        <fullName evidence="7">Zinc finger (CCCH type) protein, putative</fullName>
    </submittedName>
</protein>